<name>A0ABR7R7J6_9PROT</name>
<dbReference type="Proteomes" id="UP000603940">
    <property type="component" value="Unassembled WGS sequence"/>
</dbReference>
<sequence length="164" mass="18165">MTDQQTPGAPWPPASGLPSRDRMKPAESLRWGETPFDDLGRAELLRLVQAYHLALASADSALRQVCLQDPANPFWEADGQGRRAMARADTLKTLVDGDSAEARMHIDRQFYRAAAGLLFPSLADPFHDWGVNDKGEWCAPNPGPDWGYRPVEWQDLLPESGAPK</sequence>
<evidence type="ECO:0000313" key="2">
    <source>
        <dbReference type="EMBL" id="MBC9177739.1"/>
    </source>
</evidence>
<protein>
    <recommendedName>
        <fullName evidence="4">Gluconate 2-dehydrogenase subunit 3 family protein</fullName>
    </recommendedName>
</protein>
<evidence type="ECO:0000256" key="1">
    <source>
        <dbReference type="SAM" id="MobiDB-lite"/>
    </source>
</evidence>
<dbReference type="RefSeq" id="WP_187778858.1">
    <property type="nucleotide sequence ID" value="NZ_JACTUZ010000048.1"/>
</dbReference>
<dbReference type="EMBL" id="JACTUZ010000048">
    <property type="protein sequence ID" value="MBC9177739.1"/>
    <property type="molecule type" value="Genomic_DNA"/>
</dbReference>
<evidence type="ECO:0000313" key="3">
    <source>
        <dbReference type="Proteomes" id="UP000603940"/>
    </source>
</evidence>
<accession>A0ABR7R7J6</accession>
<comment type="caution">
    <text evidence="2">The sequence shown here is derived from an EMBL/GenBank/DDBJ whole genome shotgun (WGS) entry which is preliminary data.</text>
</comment>
<keyword evidence="3" id="KW-1185">Reference proteome</keyword>
<reference evidence="2 3" key="1">
    <citation type="journal article" date="2009" name="Int. J. Syst. Evol. Microbiol.">
        <title>Transfer of Teichococcus ludipueritiae and Muricoccus roseus to the genus Roseomonas, as Roseomonas ludipueritiae comb. nov. and Roseomonas rosea comb. nov., respectively, and emended description of the genus Roseomonas.</title>
        <authorList>
            <person name="Sanchez-Porro C."/>
            <person name="Gallego V."/>
            <person name="Busse H.J."/>
            <person name="Kampfer P."/>
            <person name="Ventosa A."/>
        </authorList>
    </citation>
    <scope>NUCLEOTIDE SEQUENCE [LARGE SCALE GENOMIC DNA]</scope>
    <source>
        <strain evidence="2 3">DSM 14915</strain>
    </source>
</reference>
<feature type="region of interest" description="Disordered" evidence="1">
    <location>
        <begin position="1"/>
        <end position="25"/>
    </location>
</feature>
<organism evidence="2 3">
    <name type="scientific">Pseudoroseomonas ludipueritiae</name>
    <dbReference type="NCBI Taxonomy" id="198093"/>
    <lineage>
        <taxon>Bacteria</taxon>
        <taxon>Pseudomonadati</taxon>
        <taxon>Pseudomonadota</taxon>
        <taxon>Alphaproteobacteria</taxon>
        <taxon>Acetobacterales</taxon>
        <taxon>Acetobacteraceae</taxon>
        <taxon>Pseudoroseomonas</taxon>
    </lineage>
</organism>
<evidence type="ECO:0008006" key="4">
    <source>
        <dbReference type="Google" id="ProtNLM"/>
    </source>
</evidence>
<proteinExistence type="predicted"/>
<gene>
    <name evidence="2" type="ORF">IBL25_12395</name>
</gene>